<evidence type="ECO:0000313" key="3">
    <source>
        <dbReference type="EMBL" id="CAD7285134.1"/>
    </source>
</evidence>
<gene>
    <name evidence="3" type="ORF">NMOB1V02_LOCUS12736</name>
</gene>
<keyword evidence="4" id="KW-1185">Reference proteome</keyword>
<name>A0A7R9C338_9CRUS</name>
<evidence type="ECO:0000256" key="1">
    <source>
        <dbReference type="SAM" id="MobiDB-lite"/>
    </source>
</evidence>
<feature type="compositionally biased region" description="Polar residues" evidence="1">
    <location>
        <begin position="90"/>
        <end position="110"/>
    </location>
</feature>
<keyword evidence="2" id="KW-1133">Transmembrane helix</keyword>
<sequence length="125" mass="12926">EMKMHEQYLRCVVRALSMSGMTQGPRAAPLLELYLGLVSSVVGAFYFLLLARHTMGSLSQQLPASTSGVVVGGGGSRSSRARAADEEYAVSSSSTGCNTAVGSEPTTSGRCSDGAGMLMPTPTMS</sequence>
<reference evidence="3" key="1">
    <citation type="submission" date="2020-11" db="EMBL/GenBank/DDBJ databases">
        <authorList>
            <person name="Tran Van P."/>
        </authorList>
    </citation>
    <scope>NUCLEOTIDE SEQUENCE</scope>
</reference>
<protein>
    <submittedName>
        <fullName evidence="3">Uncharacterized protein</fullName>
    </submittedName>
</protein>
<accession>A0A7R9C338</accession>
<proteinExistence type="predicted"/>
<keyword evidence="2" id="KW-0812">Transmembrane</keyword>
<dbReference type="Proteomes" id="UP000678499">
    <property type="component" value="Unassembled WGS sequence"/>
</dbReference>
<keyword evidence="2" id="KW-0472">Membrane</keyword>
<feature type="non-terminal residue" evidence="3">
    <location>
        <position position="1"/>
    </location>
</feature>
<dbReference type="AlphaFoldDB" id="A0A7R9C338"/>
<dbReference type="EMBL" id="CAJPEX010011936">
    <property type="protein sequence ID" value="CAG0925286.1"/>
    <property type="molecule type" value="Genomic_DNA"/>
</dbReference>
<feature type="transmembrane region" description="Helical" evidence="2">
    <location>
        <begin position="33"/>
        <end position="51"/>
    </location>
</feature>
<dbReference type="EMBL" id="OA893973">
    <property type="protein sequence ID" value="CAD7285134.1"/>
    <property type="molecule type" value="Genomic_DNA"/>
</dbReference>
<evidence type="ECO:0000256" key="2">
    <source>
        <dbReference type="SAM" id="Phobius"/>
    </source>
</evidence>
<evidence type="ECO:0000313" key="4">
    <source>
        <dbReference type="Proteomes" id="UP000678499"/>
    </source>
</evidence>
<organism evidence="3">
    <name type="scientific">Notodromas monacha</name>
    <dbReference type="NCBI Taxonomy" id="399045"/>
    <lineage>
        <taxon>Eukaryota</taxon>
        <taxon>Metazoa</taxon>
        <taxon>Ecdysozoa</taxon>
        <taxon>Arthropoda</taxon>
        <taxon>Crustacea</taxon>
        <taxon>Oligostraca</taxon>
        <taxon>Ostracoda</taxon>
        <taxon>Podocopa</taxon>
        <taxon>Podocopida</taxon>
        <taxon>Cypridocopina</taxon>
        <taxon>Cypridoidea</taxon>
        <taxon>Cyprididae</taxon>
        <taxon>Notodromas</taxon>
    </lineage>
</organism>
<feature type="region of interest" description="Disordered" evidence="1">
    <location>
        <begin position="65"/>
        <end position="125"/>
    </location>
</feature>